<keyword evidence="4 5" id="KW-0472">Membrane</keyword>
<organism evidence="7 8">
    <name type="scientific">Strongyloides papillosus</name>
    <name type="common">Intestinal threadworm</name>
    <dbReference type="NCBI Taxonomy" id="174720"/>
    <lineage>
        <taxon>Eukaryota</taxon>
        <taxon>Metazoa</taxon>
        <taxon>Ecdysozoa</taxon>
        <taxon>Nematoda</taxon>
        <taxon>Chromadorea</taxon>
        <taxon>Rhabditida</taxon>
        <taxon>Tylenchina</taxon>
        <taxon>Panagrolaimomorpha</taxon>
        <taxon>Strongyloidoidea</taxon>
        <taxon>Strongyloididae</taxon>
        <taxon>Strongyloides</taxon>
    </lineage>
</organism>
<keyword evidence="7" id="KW-1185">Reference proteome</keyword>
<reference evidence="8" key="1">
    <citation type="submission" date="2017-02" db="UniProtKB">
        <authorList>
            <consortium name="WormBaseParasite"/>
        </authorList>
    </citation>
    <scope>IDENTIFICATION</scope>
</reference>
<dbReference type="InterPro" id="IPR036259">
    <property type="entry name" value="MFS_trans_sf"/>
</dbReference>
<proteinExistence type="predicted"/>
<dbReference type="PANTHER" id="PTHR23503:SF115">
    <property type="entry name" value="MAJOR FACILITATOR SUPERFAMILY (MFS) PROFILE DOMAIN-CONTAINING PROTEIN"/>
    <property type="match status" value="1"/>
</dbReference>
<dbReference type="WBParaSite" id="SPAL_0001132100.1">
    <property type="protein sequence ID" value="SPAL_0001132100.1"/>
    <property type="gene ID" value="SPAL_0001132100"/>
</dbReference>
<feature type="domain" description="Major facilitator superfamily (MFS) profile" evidence="6">
    <location>
        <begin position="71"/>
        <end position="539"/>
    </location>
</feature>
<dbReference type="InterPro" id="IPR005828">
    <property type="entry name" value="MFS_sugar_transport-like"/>
</dbReference>
<feature type="transmembrane region" description="Helical" evidence="5">
    <location>
        <begin position="63"/>
        <end position="84"/>
    </location>
</feature>
<dbReference type="Gene3D" id="1.20.1250.20">
    <property type="entry name" value="MFS general substrate transporter like domains"/>
    <property type="match status" value="1"/>
</dbReference>
<accession>A0A0N5BZY3</accession>
<dbReference type="STRING" id="174720.A0A0N5BZY3"/>
<feature type="transmembrane region" description="Helical" evidence="5">
    <location>
        <begin position="511"/>
        <end position="530"/>
    </location>
</feature>
<evidence type="ECO:0000256" key="5">
    <source>
        <dbReference type="SAM" id="Phobius"/>
    </source>
</evidence>
<dbReference type="Proteomes" id="UP000046392">
    <property type="component" value="Unplaced"/>
</dbReference>
<evidence type="ECO:0000256" key="4">
    <source>
        <dbReference type="ARBA" id="ARBA00023136"/>
    </source>
</evidence>
<evidence type="ECO:0000313" key="8">
    <source>
        <dbReference type="WBParaSite" id="SPAL_0001132100.1"/>
    </source>
</evidence>
<feature type="transmembrane region" description="Helical" evidence="5">
    <location>
        <begin position="483"/>
        <end position="505"/>
    </location>
</feature>
<evidence type="ECO:0000259" key="6">
    <source>
        <dbReference type="PROSITE" id="PS50850"/>
    </source>
</evidence>
<dbReference type="SUPFAM" id="SSF103473">
    <property type="entry name" value="MFS general substrate transporter"/>
    <property type="match status" value="1"/>
</dbReference>
<feature type="transmembrane region" description="Helical" evidence="5">
    <location>
        <begin position="205"/>
        <end position="228"/>
    </location>
</feature>
<dbReference type="GO" id="GO:0015149">
    <property type="term" value="F:hexose transmembrane transporter activity"/>
    <property type="evidence" value="ECO:0007669"/>
    <property type="project" value="TreeGrafter"/>
</dbReference>
<feature type="transmembrane region" description="Helical" evidence="5">
    <location>
        <begin position="449"/>
        <end position="471"/>
    </location>
</feature>
<feature type="transmembrane region" description="Helical" evidence="5">
    <location>
        <begin position="142"/>
        <end position="161"/>
    </location>
</feature>
<evidence type="ECO:0000256" key="1">
    <source>
        <dbReference type="ARBA" id="ARBA00004141"/>
    </source>
</evidence>
<feature type="transmembrane region" description="Helical" evidence="5">
    <location>
        <begin position="391"/>
        <end position="409"/>
    </location>
</feature>
<dbReference type="InterPro" id="IPR045263">
    <property type="entry name" value="GLUT"/>
</dbReference>
<dbReference type="AlphaFoldDB" id="A0A0N5BZY3"/>
<sequence length="603" mass="68244">MSTLNICIQEKQSLMTGDAKKESSNILHYLSSSLKQNKIFTKIKTSNCRKNISIISSMYSLKLYFRLYAVVLSVGVSSMFMYSLDSVADNILPSALPYLKKMLKSRNKGYIYWEHIVSARIYGLAVGCILTILISNKFSRKWPMFWATLLCLIGAILSAFIKHGHFGLYLAVFGRFLNGIGSGLAQVIGSVMIAEVPSKQNRGTLLATLTVWACIGELFGMTISLKAFLGTAKLWQYSLFLPALILIPALVCIYIAPDSPRYLYEIGDIIECEKSLRFYQHPLDVPISLKEIKNEIGEMKVHEKKSIYNSDEDTSSDSSLLEMNITTQFSSQNFYQYLKSKFNSRAFLKPLMIATFVQTFVHVNDWLWMYYSTNVFQAVGLSSKSAMNASVYMSIPQAIVSIGLLFFFENFKRKKLLVVPTIGSIIISLFASTCLLLKNGFISKHSMKFWMPVIASFDLITAAVASESAYTIVPELFRQNDRVLGTAFVGITQNLFGGFVSSYILTILNKYGIHYVLLPFCVINIFYIIIVQSIVPETCNATFHEIYVKIQNKKLSIPKFNGLKKCARFIIIKKENNIFILLLQIIIYSLIFHSLLNILKNFF</sequence>
<keyword evidence="2 5" id="KW-0812">Transmembrane</keyword>
<dbReference type="PANTHER" id="PTHR23503">
    <property type="entry name" value="SOLUTE CARRIER FAMILY 2"/>
    <property type="match status" value="1"/>
</dbReference>
<evidence type="ECO:0000256" key="2">
    <source>
        <dbReference type="ARBA" id="ARBA00022692"/>
    </source>
</evidence>
<dbReference type="InterPro" id="IPR020846">
    <property type="entry name" value="MFS_dom"/>
</dbReference>
<evidence type="ECO:0000313" key="7">
    <source>
        <dbReference type="Proteomes" id="UP000046392"/>
    </source>
</evidence>
<protein>
    <submittedName>
        <fullName evidence="8">MFS domain-containing protein</fullName>
    </submittedName>
</protein>
<feature type="transmembrane region" description="Helical" evidence="5">
    <location>
        <begin position="234"/>
        <end position="256"/>
    </location>
</feature>
<dbReference type="PROSITE" id="PS50850">
    <property type="entry name" value="MFS"/>
    <property type="match status" value="1"/>
</dbReference>
<comment type="subcellular location">
    <subcellularLocation>
        <location evidence="1">Membrane</location>
        <topology evidence="1">Multi-pass membrane protein</topology>
    </subcellularLocation>
</comment>
<feature type="transmembrane region" description="Helical" evidence="5">
    <location>
        <begin position="351"/>
        <end position="371"/>
    </location>
</feature>
<feature type="transmembrane region" description="Helical" evidence="5">
    <location>
        <begin position="167"/>
        <end position="193"/>
    </location>
</feature>
<dbReference type="GO" id="GO:0016020">
    <property type="term" value="C:membrane"/>
    <property type="evidence" value="ECO:0007669"/>
    <property type="project" value="UniProtKB-SubCell"/>
</dbReference>
<name>A0A0N5BZY3_STREA</name>
<keyword evidence="3 5" id="KW-1133">Transmembrane helix</keyword>
<feature type="transmembrane region" description="Helical" evidence="5">
    <location>
        <begin position="416"/>
        <end position="437"/>
    </location>
</feature>
<feature type="transmembrane region" description="Helical" evidence="5">
    <location>
        <begin position="110"/>
        <end position="135"/>
    </location>
</feature>
<evidence type="ECO:0000256" key="3">
    <source>
        <dbReference type="ARBA" id="ARBA00022989"/>
    </source>
</evidence>
<dbReference type="Pfam" id="PF00083">
    <property type="entry name" value="Sugar_tr"/>
    <property type="match status" value="1"/>
</dbReference>
<feature type="transmembrane region" description="Helical" evidence="5">
    <location>
        <begin position="578"/>
        <end position="599"/>
    </location>
</feature>